<protein>
    <submittedName>
        <fullName evidence="1">Uncharacterized protein</fullName>
    </submittedName>
</protein>
<evidence type="ECO:0000313" key="1">
    <source>
        <dbReference type="EMBL" id="SFF09124.1"/>
    </source>
</evidence>
<dbReference type="STRING" id="1003.SAMN04488541_101583"/>
<accession>A0A1I2FUM1</accession>
<name>A0A1I2FUM1_9BACT</name>
<dbReference type="EMBL" id="FONY01000015">
    <property type="protein sequence ID" value="SFF09124.1"/>
    <property type="molecule type" value="Genomic_DNA"/>
</dbReference>
<dbReference type="AlphaFoldDB" id="A0A1I2FUM1"/>
<evidence type="ECO:0000313" key="2">
    <source>
        <dbReference type="Proteomes" id="UP000199513"/>
    </source>
</evidence>
<sequence length="84" mass="9303">MKSKLKKVGILVLFFLGMGMHFVSNKLINNVKADIPEGRTPTPLSGHWSPSVCPTLWQGMHKPACYITDPQGPCDVRRRCPTAP</sequence>
<proteinExistence type="predicted"/>
<gene>
    <name evidence="1" type="ORF">SAMN04488541_101583</name>
</gene>
<organism evidence="1 2">
    <name type="scientific">Thermoflexibacter ruber</name>
    <dbReference type="NCBI Taxonomy" id="1003"/>
    <lineage>
        <taxon>Bacteria</taxon>
        <taxon>Pseudomonadati</taxon>
        <taxon>Bacteroidota</taxon>
        <taxon>Cytophagia</taxon>
        <taxon>Cytophagales</taxon>
        <taxon>Thermoflexibacteraceae</taxon>
        <taxon>Thermoflexibacter</taxon>
    </lineage>
</organism>
<reference evidence="1 2" key="1">
    <citation type="submission" date="2016-10" db="EMBL/GenBank/DDBJ databases">
        <authorList>
            <person name="de Groot N.N."/>
        </authorList>
    </citation>
    <scope>NUCLEOTIDE SEQUENCE [LARGE SCALE GENOMIC DNA]</scope>
    <source>
        <strain>GEY</strain>
        <strain evidence="2">DSM 9560</strain>
    </source>
</reference>
<dbReference type="Proteomes" id="UP000199513">
    <property type="component" value="Unassembled WGS sequence"/>
</dbReference>
<keyword evidence="2" id="KW-1185">Reference proteome</keyword>